<dbReference type="Proteomes" id="UP001143364">
    <property type="component" value="Unassembled WGS sequence"/>
</dbReference>
<evidence type="ECO:0000313" key="2">
    <source>
        <dbReference type="EMBL" id="GLK76871.1"/>
    </source>
</evidence>
<dbReference type="RefSeq" id="WP_271204725.1">
    <property type="nucleotide sequence ID" value="NZ_BSFK01000010.1"/>
</dbReference>
<gene>
    <name evidence="2" type="ORF">GCM10008171_21250</name>
</gene>
<accession>A0A9W6N434</accession>
<evidence type="ECO:0000259" key="1">
    <source>
        <dbReference type="Pfam" id="PF06742"/>
    </source>
</evidence>
<evidence type="ECO:0000313" key="3">
    <source>
        <dbReference type="Proteomes" id="UP001143364"/>
    </source>
</evidence>
<sequence>MRLTLLILLTLGVAAALGLGATWSTVERGLPVGGLVIGPWRADPGVGGLGANPYQRAALARRGEAPLAYGDGLAFVAATDQEGRPLSLACDYTLTGDMPAARLWTLAAFLPDGRRMANPLGRFAATSAEAVRMADRPASVILSREARAGDWLPLSGEGPFVLRLNLYETAVGTPLARSKPTLFTIARGACR</sequence>
<reference evidence="2" key="2">
    <citation type="submission" date="2023-01" db="EMBL/GenBank/DDBJ databases">
        <authorList>
            <person name="Sun Q."/>
            <person name="Evtushenko L."/>
        </authorList>
    </citation>
    <scope>NUCLEOTIDE SEQUENCE</scope>
    <source>
        <strain evidence="2">VKM B-2555</strain>
    </source>
</reference>
<dbReference type="EMBL" id="BSFK01000010">
    <property type="protein sequence ID" value="GLK76871.1"/>
    <property type="molecule type" value="Genomic_DNA"/>
</dbReference>
<dbReference type="PIRSF" id="PIRSF009471">
    <property type="entry name" value="UCP009471"/>
    <property type="match status" value="1"/>
</dbReference>
<proteinExistence type="predicted"/>
<dbReference type="InterPro" id="IPR010621">
    <property type="entry name" value="DUF1214"/>
</dbReference>
<protein>
    <submittedName>
        <fullName evidence="2">Membrane protein</fullName>
    </submittedName>
</protein>
<name>A0A9W6N434_9HYPH</name>
<comment type="caution">
    <text evidence="2">The sequence shown here is derived from an EMBL/GenBank/DDBJ whole genome shotgun (WGS) entry which is preliminary data.</text>
</comment>
<reference evidence="2" key="1">
    <citation type="journal article" date="2014" name="Int. J. Syst. Evol. Microbiol.">
        <title>Complete genome sequence of Corynebacterium casei LMG S-19264T (=DSM 44701T), isolated from a smear-ripened cheese.</title>
        <authorList>
            <consortium name="US DOE Joint Genome Institute (JGI-PGF)"/>
            <person name="Walter F."/>
            <person name="Albersmeier A."/>
            <person name="Kalinowski J."/>
            <person name="Ruckert C."/>
        </authorList>
    </citation>
    <scope>NUCLEOTIDE SEQUENCE</scope>
    <source>
        <strain evidence="2">VKM B-2555</strain>
    </source>
</reference>
<feature type="domain" description="DUF1214" evidence="1">
    <location>
        <begin position="73"/>
        <end position="169"/>
    </location>
</feature>
<dbReference type="Gene3D" id="2.60.120.600">
    <property type="entry name" value="Domain of unknown function DUF1214, C-terminal domain"/>
    <property type="match status" value="1"/>
</dbReference>
<dbReference type="Pfam" id="PF06742">
    <property type="entry name" value="DUF1214"/>
    <property type="match status" value="1"/>
</dbReference>
<dbReference type="InterPro" id="IPR037049">
    <property type="entry name" value="DUF1214_C_sf"/>
</dbReference>
<organism evidence="2 3">
    <name type="scientific">Methylopila jiangsuensis</name>
    <dbReference type="NCBI Taxonomy" id="586230"/>
    <lineage>
        <taxon>Bacteria</taxon>
        <taxon>Pseudomonadati</taxon>
        <taxon>Pseudomonadota</taxon>
        <taxon>Alphaproteobacteria</taxon>
        <taxon>Hyphomicrobiales</taxon>
        <taxon>Methylopilaceae</taxon>
        <taxon>Methylopila</taxon>
    </lineage>
</organism>
<dbReference type="SUPFAM" id="SSF160935">
    <property type="entry name" value="VPA0735-like"/>
    <property type="match status" value="1"/>
</dbReference>
<dbReference type="InterPro" id="IPR012038">
    <property type="entry name" value="UCP009471"/>
</dbReference>
<keyword evidence="3" id="KW-1185">Reference proteome</keyword>
<dbReference type="AlphaFoldDB" id="A0A9W6N434"/>